<dbReference type="EMBL" id="QXGC01000112">
    <property type="protein sequence ID" value="KAE9249159.1"/>
    <property type="molecule type" value="Genomic_DNA"/>
</dbReference>
<evidence type="ECO:0000313" key="5">
    <source>
        <dbReference type="Proteomes" id="UP000460718"/>
    </source>
</evidence>
<protein>
    <submittedName>
        <fullName evidence="1">Uncharacterized protein</fullName>
    </submittedName>
</protein>
<name>A0A6A3M4X3_9STRA</name>
<dbReference type="EMBL" id="QXGA01000115">
    <property type="protein sequence ID" value="KAE9152229.1"/>
    <property type="molecule type" value="Genomic_DNA"/>
</dbReference>
<evidence type="ECO:0000313" key="2">
    <source>
        <dbReference type="EMBL" id="KAE9152229.1"/>
    </source>
</evidence>
<proteinExistence type="predicted"/>
<evidence type="ECO:0000313" key="1">
    <source>
        <dbReference type="EMBL" id="KAE9024775.1"/>
    </source>
</evidence>
<evidence type="ECO:0000313" key="6">
    <source>
        <dbReference type="Proteomes" id="UP000476176"/>
    </source>
</evidence>
<accession>A0A6A3M4X3</accession>
<evidence type="ECO:0000313" key="3">
    <source>
        <dbReference type="EMBL" id="KAE9249159.1"/>
    </source>
</evidence>
<dbReference type="Proteomes" id="UP000460718">
    <property type="component" value="Unassembled WGS sequence"/>
</dbReference>
<comment type="caution">
    <text evidence="1">The sequence shown here is derived from an EMBL/GenBank/DDBJ whole genome shotgun (WGS) entry which is preliminary data.</text>
</comment>
<organism evidence="1 5">
    <name type="scientific">Phytophthora fragariae</name>
    <dbReference type="NCBI Taxonomy" id="53985"/>
    <lineage>
        <taxon>Eukaryota</taxon>
        <taxon>Sar</taxon>
        <taxon>Stramenopiles</taxon>
        <taxon>Oomycota</taxon>
        <taxon>Peronosporomycetes</taxon>
        <taxon>Peronosporales</taxon>
        <taxon>Peronosporaceae</taxon>
        <taxon>Phytophthora</taxon>
    </lineage>
</organism>
<sequence length="149" mass="15710">MFLASTKSSLVAAFISAVTPMRLTVSTSTPRSPTRYLMAATHPERVAFSSTVSPSPSVAFTSTPHSVARYIVTSVCPLAAAFINASTLVELTSPVQAPIRYSTISMRPQPAAFISAVIPSPSMASTLAPAANMPRIWRIPPCRAASKSD</sequence>
<dbReference type="AlphaFoldDB" id="A0A6A3M4X3"/>
<gene>
    <name evidence="3" type="ORF">PF004_g3537</name>
    <name evidence="2" type="ORF">PF006_g3565</name>
    <name evidence="1" type="ORF">PF011_g3362</name>
</gene>
<evidence type="ECO:0000313" key="4">
    <source>
        <dbReference type="Proteomes" id="UP000440732"/>
    </source>
</evidence>
<dbReference type="Proteomes" id="UP000476176">
    <property type="component" value="Unassembled WGS sequence"/>
</dbReference>
<dbReference type="Proteomes" id="UP000440732">
    <property type="component" value="Unassembled WGS sequence"/>
</dbReference>
<dbReference type="EMBL" id="QXFW01000110">
    <property type="protein sequence ID" value="KAE9024775.1"/>
    <property type="molecule type" value="Genomic_DNA"/>
</dbReference>
<reference evidence="5 6" key="1">
    <citation type="submission" date="2018-09" db="EMBL/GenBank/DDBJ databases">
        <title>Genomic investigation of the strawberry pathogen Phytophthora fragariae indicates pathogenicity is determined by transcriptional variation in three key races.</title>
        <authorList>
            <person name="Adams T.M."/>
            <person name="Armitage A.D."/>
            <person name="Sobczyk M.K."/>
            <person name="Bates H.J."/>
            <person name="Dunwell J.M."/>
            <person name="Nellist C.F."/>
            <person name="Harrison R.J."/>
        </authorList>
    </citation>
    <scope>NUCLEOTIDE SEQUENCE [LARGE SCALE GENOMIC DNA]</scope>
    <source>
        <strain evidence="3 6">BC-23</strain>
        <strain evidence="2 4">NOV-5</strain>
        <strain evidence="1 5">SCRP245</strain>
    </source>
</reference>